<keyword evidence="2" id="KW-1185">Reference proteome</keyword>
<reference evidence="1" key="2">
    <citation type="submission" date="2023-05" db="EMBL/GenBank/DDBJ databases">
        <authorList>
            <person name="Schelkunov M.I."/>
        </authorList>
    </citation>
    <scope>NUCLEOTIDE SEQUENCE</scope>
    <source>
        <strain evidence="1">Hsosn_3</strain>
        <tissue evidence="1">Leaf</tissue>
    </source>
</reference>
<accession>A0AAD8MD66</accession>
<sequence length="205" mass="23975">MDEVDTLALLSSMLEARTQEVASLNITEPTMCSMRINEMSKVAPKTYNFCQVCGIQGHYGYECSYNVYNSQNAQLGQMNSFEEGYGYNQYSNTYDQEWMDQLTFSCVDNDVQNFQYHDQPQFEQHYYQQQYDQPSLQQYQYPPLQEDLHVSQTSVDVQTNQMSELWDMLLKLKKSYDETTEGCEVGRADFLLAVQTSLFVNMFQH</sequence>
<evidence type="ECO:0000313" key="1">
    <source>
        <dbReference type="EMBL" id="KAK1368552.1"/>
    </source>
</evidence>
<gene>
    <name evidence="1" type="ORF">POM88_034644</name>
</gene>
<evidence type="ECO:0000313" key="2">
    <source>
        <dbReference type="Proteomes" id="UP001237642"/>
    </source>
</evidence>
<organism evidence="1 2">
    <name type="scientific">Heracleum sosnowskyi</name>
    <dbReference type="NCBI Taxonomy" id="360622"/>
    <lineage>
        <taxon>Eukaryota</taxon>
        <taxon>Viridiplantae</taxon>
        <taxon>Streptophyta</taxon>
        <taxon>Embryophyta</taxon>
        <taxon>Tracheophyta</taxon>
        <taxon>Spermatophyta</taxon>
        <taxon>Magnoliopsida</taxon>
        <taxon>eudicotyledons</taxon>
        <taxon>Gunneridae</taxon>
        <taxon>Pentapetalae</taxon>
        <taxon>asterids</taxon>
        <taxon>campanulids</taxon>
        <taxon>Apiales</taxon>
        <taxon>Apiaceae</taxon>
        <taxon>Apioideae</taxon>
        <taxon>apioid superclade</taxon>
        <taxon>Tordylieae</taxon>
        <taxon>Tordyliinae</taxon>
        <taxon>Heracleum</taxon>
    </lineage>
</organism>
<reference evidence="1" key="1">
    <citation type="submission" date="2023-02" db="EMBL/GenBank/DDBJ databases">
        <title>Genome of toxic invasive species Heracleum sosnowskyi carries increased number of genes despite the absence of recent whole-genome duplications.</title>
        <authorList>
            <person name="Schelkunov M."/>
            <person name="Shtratnikova V."/>
            <person name="Makarenko M."/>
            <person name="Klepikova A."/>
            <person name="Omelchenko D."/>
            <person name="Novikova G."/>
            <person name="Obukhova E."/>
            <person name="Bogdanov V."/>
            <person name="Penin A."/>
            <person name="Logacheva M."/>
        </authorList>
    </citation>
    <scope>NUCLEOTIDE SEQUENCE</scope>
    <source>
        <strain evidence="1">Hsosn_3</strain>
        <tissue evidence="1">Leaf</tissue>
    </source>
</reference>
<protein>
    <submittedName>
        <fullName evidence="1">Uncharacterized protein</fullName>
    </submittedName>
</protein>
<dbReference type="AlphaFoldDB" id="A0AAD8MD66"/>
<proteinExistence type="predicted"/>
<dbReference type="EMBL" id="JAUIZM010000008">
    <property type="protein sequence ID" value="KAK1368552.1"/>
    <property type="molecule type" value="Genomic_DNA"/>
</dbReference>
<name>A0AAD8MD66_9APIA</name>
<dbReference type="Proteomes" id="UP001237642">
    <property type="component" value="Unassembled WGS sequence"/>
</dbReference>
<comment type="caution">
    <text evidence="1">The sequence shown here is derived from an EMBL/GenBank/DDBJ whole genome shotgun (WGS) entry which is preliminary data.</text>
</comment>